<evidence type="ECO:0000313" key="2">
    <source>
        <dbReference type="Proteomes" id="UP000268891"/>
    </source>
</evidence>
<dbReference type="EMBL" id="RRZR01000036">
    <property type="protein sequence ID" value="RRR43040.1"/>
    <property type="molecule type" value="Genomic_DNA"/>
</dbReference>
<organism evidence="1 2">
    <name type="scientific">Mycolicibacter terrae</name>
    <dbReference type="NCBI Taxonomy" id="1788"/>
    <lineage>
        <taxon>Bacteria</taxon>
        <taxon>Bacillati</taxon>
        <taxon>Actinomycetota</taxon>
        <taxon>Actinomycetes</taxon>
        <taxon>Mycobacteriales</taxon>
        <taxon>Mycobacteriaceae</taxon>
        <taxon>Mycolicibacter</taxon>
    </lineage>
</organism>
<accession>A0ACD2EKJ4</accession>
<gene>
    <name evidence="1" type="ORF">EHH44_15450</name>
</gene>
<reference evidence="1" key="1">
    <citation type="submission" date="2018-11" db="EMBL/GenBank/DDBJ databases">
        <authorList>
            <person name="Sattar A."/>
            <person name="Zunita Z."/>
            <person name="Jalila A."/>
            <person name="Saleha A.A."/>
        </authorList>
    </citation>
    <scope>NUCLEOTIDE SEQUENCE</scope>
    <source>
        <strain evidence="1">F12-74</strain>
    </source>
</reference>
<name>A0ACD2EKJ4_9MYCO</name>
<sequence length="221" mass="23472">MSDPKRPEKRRTATSRPGRAGETARARPRRSPVVRRGPGSSRSAPESPAQPIKRSASAAADLRSELRVGFTARRAVILAAVMCVLTLTLAGPVRTFFAQHAEMKQQSQLEATLHRQINDLQQQKANMDDPAHIRAQARERLGFVMPGEIPYQVQLPATAEVPGEPGVEPGNIGPSGDPWYTALWHTIADVPHPPPGPAVAPGLPAPPPGPPAVPVPVAPGG</sequence>
<proteinExistence type="predicted"/>
<dbReference type="Proteomes" id="UP000268891">
    <property type="component" value="Unassembled WGS sequence"/>
</dbReference>
<comment type="caution">
    <text evidence="1">The sequence shown here is derived from an EMBL/GenBank/DDBJ whole genome shotgun (WGS) entry which is preliminary data.</text>
</comment>
<protein>
    <submittedName>
        <fullName evidence="1">Septum formation initiator family protein</fullName>
    </submittedName>
</protein>
<evidence type="ECO:0000313" key="1">
    <source>
        <dbReference type="EMBL" id="RRR43040.1"/>
    </source>
</evidence>
<keyword evidence="2" id="KW-1185">Reference proteome</keyword>